<dbReference type="RefSeq" id="YP_009119308.1">
    <property type="nucleotide sequence ID" value="NC_026440.1"/>
</dbReference>
<dbReference type="Proteomes" id="UP000202511">
    <property type="component" value="Segment"/>
</dbReference>
<name>A0A0B5IWJ6_9VIRU</name>
<dbReference type="GeneID" id="23461990"/>
<protein>
    <submittedName>
        <fullName evidence="2">Uncharacterized protein</fullName>
    </submittedName>
</protein>
<reference evidence="2 3" key="1">
    <citation type="journal article" date="2015" name="Parasitol. Res.">
        <title>Viruses in close associations with free-living amoebae.</title>
        <authorList>
            <person name="Scheid P."/>
        </authorList>
    </citation>
    <scope>NUCLEOTIDE SEQUENCE [LARGE SCALE GENOMIC DNA]</scope>
    <source>
        <strain evidence="2">KlaHel</strain>
    </source>
</reference>
<dbReference type="EMBL" id="KP136319">
    <property type="protein sequence ID" value="AJF97073.1"/>
    <property type="molecule type" value="Genomic_DNA"/>
</dbReference>
<feature type="region of interest" description="Disordered" evidence="1">
    <location>
        <begin position="64"/>
        <end position="88"/>
    </location>
</feature>
<feature type="compositionally biased region" description="Basic and acidic residues" evidence="1">
    <location>
        <begin position="64"/>
        <end position="80"/>
    </location>
</feature>
<dbReference type="KEGG" id="vg:23461990"/>
<evidence type="ECO:0000313" key="2">
    <source>
        <dbReference type="EMBL" id="AJF97073.1"/>
    </source>
</evidence>
<organism evidence="2 3">
    <name type="scientific">Pandoravirus inopinatum</name>
    <dbReference type="NCBI Taxonomy" id="1605721"/>
    <lineage>
        <taxon>Viruses</taxon>
        <taxon>Pandoravirus</taxon>
    </lineage>
</organism>
<proteinExistence type="predicted"/>
<accession>A0A0B5IWJ6</accession>
<evidence type="ECO:0000313" key="3">
    <source>
        <dbReference type="Proteomes" id="UP000202511"/>
    </source>
</evidence>
<evidence type="ECO:0000256" key="1">
    <source>
        <dbReference type="SAM" id="MobiDB-lite"/>
    </source>
</evidence>
<sequence>MPLFFFFLKKRRKTQRCRPCYCLFFWCLTGDAFFMRGVGPLCGRRGPFACACWRRTAFATRRHATEPPLFRHEQRHESRPAQKGQKKGGIISFLSQYLA</sequence>